<dbReference type="OrthoDB" id="5296715at2"/>
<name>A0A1B4XHK1_9GAMM</name>
<keyword evidence="2" id="KW-1185">Reference proteome</keyword>
<organism evidence="1 2">
    <name type="scientific">Sulfuricaulis limicola</name>
    <dbReference type="NCBI Taxonomy" id="1620215"/>
    <lineage>
        <taxon>Bacteria</taxon>
        <taxon>Pseudomonadati</taxon>
        <taxon>Pseudomonadota</taxon>
        <taxon>Gammaproteobacteria</taxon>
        <taxon>Acidiferrobacterales</taxon>
        <taxon>Acidiferrobacteraceae</taxon>
        <taxon>Sulfuricaulis</taxon>
    </lineage>
</organism>
<evidence type="ECO:0000313" key="1">
    <source>
        <dbReference type="EMBL" id="BAV34283.1"/>
    </source>
</evidence>
<dbReference type="InParanoid" id="A0A1B4XHK1"/>
<dbReference type="RefSeq" id="WP_096361046.1">
    <property type="nucleotide sequence ID" value="NZ_AP014879.1"/>
</dbReference>
<sequence length="109" mass="12193">MSELVIAPTLLPAEPLRKRAPTFDEHGKALSDFMVLIPGLVKKPQHIIQATIEHIQTVFADYQHVVVFAELNLKLSLLWVSVKPVPGVRFQISEALRALIPEARLVSHI</sequence>
<evidence type="ECO:0000313" key="2">
    <source>
        <dbReference type="Proteomes" id="UP000243180"/>
    </source>
</evidence>
<dbReference type="Proteomes" id="UP000243180">
    <property type="component" value="Chromosome"/>
</dbReference>
<dbReference type="KEGG" id="slim:SCL_1992"/>
<gene>
    <name evidence="1" type="ORF">SCL_1992</name>
</gene>
<reference evidence="1 2" key="1">
    <citation type="submission" date="2015-05" db="EMBL/GenBank/DDBJ databases">
        <title>Complete genome sequence of a sulfur-oxidizing gammaproteobacterium strain HA5.</title>
        <authorList>
            <person name="Miura A."/>
            <person name="Kojima H."/>
            <person name="Fukui M."/>
        </authorList>
    </citation>
    <scope>NUCLEOTIDE SEQUENCE [LARGE SCALE GENOMIC DNA]</scope>
    <source>
        <strain evidence="1 2">HA5</strain>
    </source>
</reference>
<proteinExistence type="predicted"/>
<dbReference type="EMBL" id="AP014879">
    <property type="protein sequence ID" value="BAV34283.1"/>
    <property type="molecule type" value="Genomic_DNA"/>
</dbReference>
<protein>
    <submittedName>
        <fullName evidence="1">Uncharacterized protein</fullName>
    </submittedName>
</protein>
<accession>A0A1B4XHK1</accession>
<dbReference type="AlphaFoldDB" id="A0A1B4XHK1"/>